<comment type="caution">
    <text evidence="2">The sequence shown here is derived from an EMBL/GenBank/DDBJ whole genome shotgun (WGS) entry which is preliminary data.</text>
</comment>
<keyword evidence="1" id="KW-0472">Membrane</keyword>
<name>A0A645DYA7_9ZZZZ</name>
<feature type="transmembrane region" description="Helical" evidence="1">
    <location>
        <begin position="38"/>
        <end position="61"/>
    </location>
</feature>
<dbReference type="EMBL" id="VSSQ01041130">
    <property type="protein sequence ID" value="MPM94514.1"/>
    <property type="molecule type" value="Genomic_DNA"/>
</dbReference>
<feature type="transmembrane region" description="Helical" evidence="1">
    <location>
        <begin position="6"/>
        <end position="26"/>
    </location>
</feature>
<keyword evidence="1" id="KW-0812">Transmembrane</keyword>
<keyword evidence="1" id="KW-1133">Transmembrane helix</keyword>
<organism evidence="2">
    <name type="scientific">bioreactor metagenome</name>
    <dbReference type="NCBI Taxonomy" id="1076179"/>
    <lineage>
        <taxon>unclassified sequences</taxon>
        <taxon>metagenomes</taxon>
        <taxon>ecological metagenomes</taxon>
    </lineage>
</organism>
<protein>
    <submittedName>
        <fullName evidence="2">Uncharacterized protein</fullName>
    </submittedName>
</protein>
<proteinExistence type="predicted"/>
<accession>A0A645DYA7</accession>
<reference evidence="2" key="1">
    <citation type="submission" date="2019-08" db="EMBL/GenBank/DDBJ databases">
        <authorList>
            <person name="Kucharzyk K."/>
            <person name="Murdoch R.W."/>
            <person name="Higgins S."/>
            <person name="Loffler F."/>
        </authorList>
    </citation>
    <scope>NUCLEOTIDE SEQUENCE</scope>
</reference>
<gene>
    <name evidence="2" type="ORF">SDC9_141660</name>
</gene>
<sequence>MNPSTFSILSDLFQMVLIGFLPSGIWSSTETSISPIVVIANVLGIGVAVIYNTFGLFPFSFSLCLCCTPKRCCSSVMTKPRSAKTTSSWISACVPMRICKSPAARRFNNSFLSFAFVLPVSRAIETSVYSNRLCKLR</sequence>
<evidence type="ECO:0000256" key="1">
    <source>
        <dbReference type="SAM" id="Phobius"/>
    </source>
</evidence>
<dbReference type="AlphaFoldDB" id="A0A645DYA7"/>
<evidence type="ECO:0000313" key="2">
    <source>
        <dbReference type="EMBL" id="MPM94514.1"/>
    </source>
</evidence>